<dbReference type="EMBL" id="JADKFW010000004">
    <property type="protein sequence ID" value="MBK9717391.1"/>
    <property type="molecule type" value="Genomic_DNA"/>
</dbReference>
<dbReference type="Proteomes" id="UP000808349">
    <property type="component" value="Unassembled WGS sequence"/>
</dbReference>
<gene>
    <name evidence="2" type="ORF">IPO85_07745</name>
</gene>
<dbReference type="SUPFAM" id="SSF53474">
    <property type="entry name" value="alpha/beta-Hydrolases"/>
    <property type="match status" value="1"/>
</dbReference>
<accession>A0A9D7S8K9</accession>
<organism evidence="2 3">
    <name type="scientific">Candidatus Defluviibacterium haderslevense</name>
    <dbReference type="NCBI Taxonomy" id="2981993"/>
    <lineage>
        <taxon>Bacteria</taxon>
        <taxon>Pseudomonadati</taxon>
        <taxon>Bacteroidota</taxon>
        <taxon>Saprospiria</taxon>
        <taxon>Saprospirales</taxon>
        <taxon>Saprospiraceae</taxon>
        <taxon>Candidatus Defluviibacterium</taxon>
    </lineage>
</organism>
<evidence type="ECO:0008006" key="4">
    <source>
        <dbReference type="Google" id="ProtNLM"/>
    </source>
</evidence>
<dbReference type="AlphaFoldDB" id="A0A9D7S8K9"/>
<evidence type="ECO:0000256" key="1">
    <source>
        <dbReference type="SAM" id="MobiDB-lite"/>
    </source>
</evidence>
<name>A0A9D7S8K9_9BACT</name>
<proteinExistence type="predicted"/>
<comment type="caution">
    <text evidence="2">The sequence shown here is derived from an EMBL/GenBank/DDBJ whole genome shotgun (WGS) entry which is preliminary data.</text>
</comment>
<feature type="region of interest" description="Disordered" evidence="1">
    <location>
        <begin position="503"/>
        <end position="523"/>
    </location>
</feature>
<sequence>MNSWLHKNNIIFILFCLLFIDVKTDLVAQTQIKAWYAQGQVWIVWEIKDSLPETFAIYASPSTFSNINNANLIGRLFKKEYLPGALKNYVDPMATYRIPNGSGGIYQLKNNEGLFVFTPHQKGSLFFAVVPWGQTNILPNQHITQKAIDFNYDPDKDPVECHLQKAYSTEPGFTTFAYYLWADGRQNYWEARPDFPIMANEAKNGMPSMFLVSASNKVDTTKPIPCSIWLNGGECGPGGNVPGGKKIVNINPKEGLLVTHNDDVFGYILSYLASFEFASHHFGWRKNYDPFSKNNAPNSVDTVINYTQRKYIWVDEWMIRRLHVDPYRININGHSLGSKGATAIAKTYPDHFASATIFDNGFIEYDPPSGIDILFGPTALHFPTNLYNRDGKNIAYTDVMNITDRNATQRDLPLLRVFHAKNDIDSGSKWDDYVVKQFYASDSLGWGTQIYWGERAHGIETGPEHNDHWHNGNTPDLQTHVDDISYEETFIRSNQSFPAFFNHHLDPKNNDPGDGTPGTGPKGVGDDWGCWGGYHRWDQNNILDINDKWSVDAWLESNAVFQNDNSPENSLTADLAVRKPQKFLPFPGRTLEWRVIDLNNGNVLQSGLSQLQADLLVVIPQITVYKENIRKVKILLEYLTGGTHNESNSFYSNIYINSNESNDESWLNLISNNDSNINIKVIHLSGNEISFMSTIHVGENKISLRPFEHLPQGIYIIELQNNHIRQSLKWVK</sequence>
<dbReference type="InterPro" id="IPR029058">
    <property type="entry name" value="AB_hydrolase_fold"/>
</dbReference>
<protein>
    <recommendedName>
        <fullName evidence="4">Secretion system C-terminal sorting domain-containing protein</fullName>
    </recommendedName>
</protein>
<dbReference type="Gene3D" id="3.40.50.1820">
    <property type="entry name" value="alpha/beta hydrolase"/>
    <property type="match status" value="1"/>
</dbReference>
<evidence type="ECO:0000313" key="2">
    <source>
        <dbReference type="EMBL" id="MBK9717391.1"/>
    </source>
</evidence>
<reference evidence="2 3" key="1">
    <citation type="submission" date="2020-10" db="EMBL/GenBank/DDBJ databases">
        <title>Connecting structure to function with the recovery of over 1000 high-quality activated sludge metagenome-assembled genomes encoding full-length rRNA genes using long-read sequencing.</title>
        <authorList>
            <person name="Singleton C.M."/>
            <person name="Petriglieri F."/>
            <person name="Kristensen J.M."/>
            <person name="Kirkegaard R.H."/>
            <person name="Michaelsen T.Y."/>
            <person name="Andersen M.H."/>
            <person name="Karst S.M."/>
            <person name="Dueholm M.S."/>
            <person name="Nielsen P.H."/>
            <person name="Albertsen M."/>
        </authorList>
    </citation>
    <scope>NUCLEOTIDE SEQUENCE [LARGE SCALE GENOMIC DNA]</scope>
    <source>
        <strain evidence="2">Ribe_18-Q3-R11-54_BAT3C.373</strain>
    </source>
</reference>
<evidence type="ECO:0000313" key="3">
    <source>
        <dbReference type="Proteomes" id="UP000808349"/>
    </source>
</evidence>